<keyword evidence="3" id="KW-1185">Reference proteome</keyword>
<dbReference type="SUPFAM" id="SSF53474">
    <property type="entry name" value="alpha/beta-Hydrolases"/>
    <property type="match status" value="1"/>
</dbReference>
<feature type="domain" description="AB hydrolase-1" evidence="1">
    <location>
        <begin position="73"/>
        <end position="300"/>
    </location>
</feature>
<evidence type="ECO:0000313" key="3">
    <source>
        <dbReference type="Proteomes" id="UP001206595"/>
    </source>
</evidence>
<dbReference type="PANTHER" id="PTHR43433">
    <property type="entry name" value="HYDROLASE, ALPHA/BETA FOLD FAMILY PROTEIN"/>
    <property type="match status" value="1"/>
</dbReference>
<reference evidence="2" key="2">
    <citation type="journal article" date="2022" name="Proc. Natl. Acad. Sci. U.S.A.">
        <title>Diploid-dominant life cycles characterize the early evolution of Fungi.</title>
        <authorList>
            <person name="Amses K.R."/>
            <person name="Simmons D.R."/>
            <person name="Longcore J.E."/>
            <person name="Mondo S.J."/>
            <person name="Seto K."/>
            <person name="Jeronimo G.H."/>
            <person name="Bonds A.E."/>
            <person name="Quandt C.A."/>
            <person name="Davis W.J."/>
            <person name="Chang Y."/>
            <person name="Federici B.A."/>
            <person name="Kuo A."/>
            <person name="LaButti K."/>
            <person name="Pangilinan J."/>
            <person name="Andreopoulos W."/>
            <person name="Tritt A."/>
            <person name="Riley R."/>
            <person name="Hundley H."/>
            <person name="Johnson J."/>
            <person name="Lipzen A."/>
            <person name="Barry K."/>
            <person name="Lang B.F."/>
            <person name="Cuomo C.A."/>
            <person name="Buchler N.E."/>
            <person name="Grigoriev I.V."/>
            <person name="Spatafora J.W."/>
            <person name="Stajich J.E."/>
            <person name="James T.Y."/>
        </authorList>
    </citation>
    <scope>NUCLEOTIDE SEQUENCE</scope>
    <source>
        <strain evidence="2">AG</strain>
    </source>
</reference>
<dbReference type="RefSeq" id="XP_051446768.1">
    <property type="nucleotide sequence ID" value="XM_051587357.1"/>
</dbReference>
<organism evidence="2 3">
    <name type="scientific">Umbelopsis ramanniana AG</name>
    <dbReference type="NCBI Taxonomy" id="1314678"/>
    <lineage>
        <taxon>Eukaryota</taxon>
        <taxon>Fungi</taxon>
        <taxon>Fungi incertae sedis</taxon>
        <taxon>Mucoromycota</taxon>
        <taxon>Mucoromycotina</taxon>
        <taxon>Umbelopsidomycetes</taxon>
        <taxon>Umbelopsidales</taxon>
        <taxon>Umbelopsidaceae</taxon>
        <taxon>Umbelopsis</taxon>
    </lineage>
</organism>
<protein>
    <recommendedName>
        <fullName evidence="1">AB hydrolase-1 domain-containing protein</fullName>
    </recommendedName>
</protein>
<dbReference type="Pfam" id="PF00561">
    <property type="entry name" value="Abhydrolase_1"/>
    <property type="match status" value="1"/>
</dbReference>
<dbReference type="InterPro" id="IPR050471">
    <property type="entry name" value="AB_hydrolase"/>
</dbReference>
<sequence>MATDTVFESMTGDVDNIPRKMPELHWQHPYKQGFATVAQGRSQEPVNLYYEMHGNGPRKVLFIMGLNTPCQAWDYQTSELAPTGESTIVTFDARGVGWTDGSWDSYNTTEWAKDVLELLDHLGWASEVHAVGYSAGGQVLQQMLLLSPQRFKSIALVSTTAGGTRPFTGAYTLISNLFVSDPHEQLRRLMKINYTKSWLDQRPDDDSSVDTNFEKVFKKQLERNTRNRPQQVGGMVSQAIASMRHWVTASDLAKIRSYGIPTLVATNTWDNFVHTSHSFYLRDHLQPDVFMVFEDTGHVIPTAKYKEFNSALVQLWTKADSSSNDQ</sequence>
<name>A0AAD5EEK3_UMBRA</name>
<dbReference type="EMBL" id="MU620904">
    <property type="protein sequence ID" value="KAI8581764.1"/>
    <property type="molecule type" value="Genomic_DNA"/>
</dbReference>
<reference evidence="2" key="1">
    <citation type="submission" date="2021-06" db="EMBL/GenBank/DDBJ databases">
        <authorList>
            <consortium name="DOE Joint Genome Institute"/>
            <person name="Mondo S.J."/>
            <person name="Amses K.R."/>
            <person name="Simmons D.R."/>
            <person name="Longcore J.E."/>
            <person name="Seto K."/>
            <person name="Alves G.H."/>
            <person name="Bonds A.E."/>
            <person name="Quandt C.A."/>
            <person name="Davis W.J."/>
            <person name="Chang Y."/>
            <person name="Letcher P.M."/>
            <person name="Powell M.J."/>
            <person name="Kuo A."/>
            <person name="Labutti K."/>
            <person name="Pangilinan J."/>
            <person name="Andreopoulos W."/>
            <person name="Tritt A."/>
            <person name="Riley R."/>
            <person name="Hundley H."/>
            <person name="Johnson J."/>
            <person name="Lipzen A."/>
            <person name="Barry K."/>
            <person name="Berbee M.L."/>
            <person name="Buchler N.E."/>
            <person name="Grigoriev I.V."/>
            <person name="Spatafora J.W."/>
            <person name="Stajich J.E."/>
            <person name="James T.Y."/>
        </authorList>
    </citation>
    <scope>NUCLEOTIDE SEQUENCE</scope>
    <source>
        <strain evidence="2">AG</strain>
    </source>
</reference>
<dbReference type="Proteomes" id="UP001206595">
    <property type="component" value="Unassembled WGS sequence"/>
</dbReference>
<proteinExistence type="predicted"/>
<dbReference type="GeneID" id="75912702"/>
<gene>
    <name evidence="2" type="ORF">K450DRAFT_231025</name>
</gene>
<evidence type="ECO:0000259" key="1">
    <source>
        <dbReference type="Pfam" id="PF00561"/>
    </source>
</evidence>
<comment type="caution">
    <text evidence="2">The sequence shown here is derived from an EMBL/GenBank/DDBJ whole genome shotgun (WGS) entry which is preliminary data.</text>
</comment>
<dbReference type="InterPro" id="IPR029058">
    <property type="entry name" value="AB_hydrolase_fold"/>
</dbReference>
<accession>A0AAD5EEK3</accession>
<dbReference type="PANTHER" id="PTHR43433:SF5">
    <property type="entry name" value="AB HYDROLASE-1 DOMAIN-CONTAINING PROTEIN"/>
    <property type="match status" value="1"/>
</dbReference>
<dbReference type="Gene3D" id="3.40.50.1820">
    <property type="entry name" value="alpha/beta hydrolase"/>
    <property type="match status" value="1"/>
</dbReference>
<dbReference type="InterPro" id="IPR000073">
    <property type="entry name" value="AB_hydrolase_1"/>
</dbReference>
<dbReference type="AlphaFoldDB" id="A0AAD5EEK3"/>
<evidence type="ECO:0000313" key="2">
    <source>
        <dbReference type="EMBL" id="KAI8581764.1"/>
    </source>
</evidence>